<evidence type="ECO:0000313" key="6">
    <source>
        <dbReference type="EMBL" id="KAB1177533.1"/>
    </source>
</evidence>
<dbReference type="PANTHER" id="PTHR30579">
    <property type="entry name" value="TRANSCRIPTIONAL REGULATOR"/>
    <property type="match status" value="1"/>
</dbReference>
<dbReference type="InterPro" id="IPR036390">
    <property type="entry name" value="WH_DNA-bd_sf"/>
</dbReference>
<comment type="caution">
    <text evidence="6">The sequence shown here is derived from an EMBL/GenBank/DDBJ whole genome shotgun (WGS) entry which is preliminary data.</text>
</comment>
<dbReference type="GO" id="GO:0003677">
    <property type="term" value="F:DNA binding"/>
    <property type="evidence" value="ECO:0007669"/>
    <property type="project" value="UniProtKB-KW"/>
</dbReference>
<dbReference type="PROSITE" id="PS50931">
    <property type="entry name" value="HTH_LYSR"/>
    <property type="match status" value="1"/>
</dbReference>
<keyword evidence="4" id="KW-0804">Transcription</keyword>
<dbReference type="Gene3D" id="1.10.10.10">
    <property type="entry name" value="Winged helix-like DNA-binding domain superfamily/Winged helix DNA-binding domain"/>
    <property type="match status" value="1"/>
</dbReference>
<dbReference type="Pfam" id="PF00126">
    <property type="entry name" value="HTH_1"/>
    <property type="match status" value="1"/>
</dbReference>
<comment type="similarity">
    <text evidence="1">Belongs to the LysR transcriptional regulatory family.</text>
</comment>
<organism evidence="6 7">
    <name type="scientific">Photobacterium damselae subsp. damselae</name>
    <name type="common">Listonella damsela</name>
    <dbReference type="NCBI Taxonomy" id="85581"/>
    <lineage>
        <taxon>Bacteria</taxon>
        <taxon>Pseudomonadati</taxon>
        <taxon>Pseudomonadota</taxon>
        <taxon>Gammaproteobacteria</taxon>
        <taxon>Vibrionales</taxon>
        <taxon>Vibrionaceae</taxon>
        <taxon>Photobacterium</taxon>
    </lineage>
</organism>
<sequence length="314" mass="35798">MLGLSKHKSFRESGMKKFTFEQVDAFVAVVEAGSFSAAARRLRKDKSSIHQLVSYLEIELGIELFNREKKLPVLRPEAKNIYNYSKLLLEQHKEIQSLADNLFHGIEDSLTISYDVVIPRRIISDISAQLSKEYPSSQIHWLCQNKAMAIHALDNQSIDITLQALSHRAKPQDGLEALTLGQVACSLYVNKNTVDQNQSYTRSYLQVKPQFILESFIAAELDELAILSPFYRLFTEVYLMIECMSQTPHSWAIIPDHLAEPFIGNKLIKLNNSGFSTQEVLWPCVMLTNQKGVKGPVFQRAYELIIEKMRGFDL</sequence>
<dbReference type="GO" id="GO:0003700">
    <property type="term" value="F:DNA-binding transcription factor activity"/>
    <property type="evidence" value="ECO:0007669"/>
    <property type="project" value="InterPro"/>
</dbReference>
<dbReference type="SUPFAM" id="SSF46785">
    <property type="entry name" value="Winged helix' DNA-binding domain"/>
    <property type="match status" value="1"/>
</dbReference>
<dbReference type="InterPro" id="IPR036388">
    <property type="entry name" value="WH-like_DNA-bd_sf"/>
</dbReference>
<proteinExistence type="inferred from homology"/>
<evidence type="ECO:0000256" key="3">
    <source>
        <dbReference type="ARBA" id="ARBA00023125"/>
    </source>
</evidence>
<reference evidence="6 7" key="1">
    <citation type="submission" date="2019-09" db="EMBL/GenBank/DDBJ databases">
        <title>Photobacterium damselae subsp. damselae CDC-2227-81, a human clinical isolate.</title>
        <authorList>
            <person name="Osorio C.R."/>
        </authorList>
    </citation>
    <scope>NUCLEOTIDE SEQUENCE [LARGE SCALE GENOMIC DNA]</scope>
    <source>
        <strain evidence="6 7">CDC-2227-81</strain>
    </source>
</reference>
<dbReference type="Gene3D" id="3.40.190.290">
    <property type="match status" value="1"/>
</dbReference>
<evidence type="ECO:0000256" key="1">
    <source>
        <dbReference type="ARBA" id="ARBA00009437"/>
    </source>
</evidence>
<name>A0AAD3WTE2_PHODD</name>
<feature type="domain" description="HTH lysR-type" evidence="5">
    <location>
        <begin position="18"/>
        <end position="73"/>
    </location>
</feature>
<protein>
    <submittedName>
        <fullName evidence="6">LysR family transcriptional regulator</fullName>
    </submittedName>
</protein>
<dbReference type="PANTHER" id="PTHR30579:SF7">
    <property type="entry name" value="HTH-TYPE TRANSCRIPTIONAL REGULATOR LRHA-RELATED"/>
    <property type="match status" value="1"/>
</dbReference>
<dbReference type="SUPFAM" id="SSF53850">
    <property type="entry name" value="Periplasmic binding protein-like II"/>
    <property type="match status" value="1"/>
</dbReference>
<dbReference type="InterPro" id="IPR050176">
    <property type="entry name" value="LTTR"/>
</dbReference>
<evidence type="ECO:0000313" key="7">
    <source>
        <dbReference type="Proteomes" id="UP000480943"/>
    </source>
</evidence>
<gene>
    <name evidence="6" type="ORF">F6450_17655</name>
</gene>
<keyword evidence="2" id="KW-0805">Transcription regulation</keyword>
<dbReference type="AlphaFoldDB" id="A0AAD3WTE2"/>
<accession>A0AAD3WTE2</accession>
<evidence type="ECO:0000256" key="4">
    <source>
        <dbReference type="ARBA" id="ARBA00023163"/>
    </source>
</evidence>
<keyword evidence="3" id="KW-0238">DNA-binding</keyword>
<evidence type="ECO:0000259" key="5">
    <source>
        <dbReference type="PROSITE" id="PS50931"/>
    </source>
</evidence>
<dbReference type="EMBL" id="VZUQ01000082">
    <property type="protein sequence ID" value="KAB1177533.1"/>
    <property type="molecule type" value="Genomic_DNA"/>
</dbReference>
<dbReference type="InterPro" id="IPR000847">
    <property type="entry name" value="LysR_HTH_N"/>
</dbReference>
<dbReference type="Proteomes" id="UP000480943">
    <property type="component" value="Unassembled WGS sequence"/>
</dbReference>
<evidence type="ECO:0000256" key="2">
    <source>
        <dbReference type="ARBA" id="ARBA00023015"/>
    </source>
</evidence>